<dbReference type="SMART" id="SM00225">
    <property type="entry name" value="BTB"/>
    <property type="match status" value="1"/>
</dbReference>
<comment type="caution">
    <text evidence="4">The sequence shown here is derived from an EMBL/GenBank/DDBJ whole genome shotgun (WGS) entry which is preliminary data.</text>
</comment>
<accession>A0A8J2KVB6</accession>
<dbReference type="Proteomes" id="UP000708208">
    <property type="component" value="Unassembled WGS sequence"/>
</dbReference>
<evidence type="ECO:0000313" key="5">
    <source>
        <dbReference type="Proteomes" id="UP000708208"/>
    </source>
</evidence>
<evidence type="ECO:0000256" key="2">
    <source>
        <dbReference type="SAM" id="MobiDB-lite"/>
    </source>
</evidence>
<feature type="compositionally biased region" description="Polar residues" evidence="2">
    <location>
        <begin position="214"/>
        <end position="224"/>
    </location>
</feature>
<protein>
    <recommendedName>
        <fullName evidence="3">BTB domain-containing protein</fullName>
    </recommendedName>
</protein>
<dbReference type="InterPro" id="IPR051095">
    <property type="entry name" value="Dros_DevTransReg"/>
</dbReference>
<feature type="compositionally biased region" description="Low complexity" evidence="2">
    <location>
        <begin position="523"/>
        <end position="536"/>
    </location>
</feature>
<feature type="compositionally biased region" description="Low complexity" evidence="2">
    <location>
        <begin position="491"/>
        <end position="500"/>
    </location>
</feature>
<dbReference type="InterPro" id="IPR000210">
    <property type="entry name" value="BTB/POZ_dom"/>
</dbReference>
<dbReference type="CDD" id="cd18315">
    <property type="entry name" value="BTB_POZ_BAB-like"/>
    <property type="match status" value="1"/>
</dbReference>
<dbReference type="PANTHER" id="PTHR23110:SF109">
    <property type="entry name" value="FI07618P-RELATED"/>
    <property type="match status" value="1"/>
</dbReference>
<feature type="region of interest" description="Disordered" evidence="2">
    <location>
        <begin position="206"/>
        <end position="273"/>
    </location>
</feature>
<dbReference type="EMBL" id="CAJVCH010242248">
    <property type="protein sequence ID" value="CAG7733060.1"/>
    <property type="molecule type" value="Genomic_DNA"/>
</dbReference>
<feature type="compositionally biased region" description="Polar residues" evidence="2">
    <location>
        <begin position="231"/>
        <end position="254"/>
    </location>
</feature>
<evidence type="ECO:0000256" key="1">
    <source>
        <dbReference type="ARBA" id="ARBA00023242"/>
    </source>
</evidence>
<feature type="compositionally biased region" description="Basic and acidic residues" evidence="2">
    <location>
        <begin position="466"/>
        <end position="483"/>
    </location>
</feature>
<dbReference type="OrthoDB" id="1925334at2759"/>
<name>A0A8J2KVB6_9HEXA</name>
<feature type="compositionally biased region" description="Polar residues" evidence="2">
    <location>
        <begin position="157"/>
        <end position="177"/>
    </location>
</feature>
<dbReference type="AlphaFoldDB" id="A0A8J2KVB6"/>
<feature type="region of interest" description="Disordered" evidence="2">
    <location>
        <begin position="466"/>
        <end position="561"/>
    </location>
</feature>
<dbReference type="Pfam" id="PF00651">
    <property type="entry name" value="BTB"/>
    <property type="match status" value="1"/>
</dbReference>
<keyword evidence="1" id="KW-0539">Nucleus</keyword>
<feature type="domain" description="BTB" evidence="3">
    <location>
        <begin position="42"/>
        <end position="108"/>
    </location>
</feature>
<proteinExistence type="predicted"/>
<dbReference type="PROSITE" id="PS50097">
    <property type="entry name" value="BTB"/>
    <property type="match status" value="1"/>
</dbReference>
<evidence type="ECO:0000259" key="3">
    <source>
        <dbReference type="PROSITE" id="PS50097"/>
    </source>
</evidence>
<feature type="region of interest" description="Disordered" evidence="2">
    <location>
        <begin position="286"/>
        <end position="307"/>
    </location>
</feature>
<keyword evidence="5" id="KW-1185">Reference proteome</keyword>
<feature type="region of interest" description="Disordered" evidence="2">
    <location>
        <begin position="577"/>
        <end position="603"/>
    </location>
</feature>
<evidence type="ECO:0000313" key="4">
    <source>
        <dbReference type="EMBL" id="CAG7733060.1"/>
    </source>
</evidence>
<dbReference type="GO" id="GO:0005634">
    <property type="term" value="C:nucleus"/>
    <property type="evidence" value="ECO:0007669"/>
    <property type="project" value="TreeGrafter"/>
</dbReference>
<feature type="region of interest" description="Disordered" evidence="2">
    <location>
        <begin position="128"/>
        <end position="193"/>
    </location>
</feature>
<feature type="compositionally biased region" description="Polar residues" evidence="2">
    <location>
        <begin position="594"/>
        <end position="603"/>
    </location>
</feature>
<feature type="compositionally biased region" description="Basic and acidic residues" evidence="2">
    <location>
        <begin position="145"/>
        <end position="155"/>
    </location>
</feature>
<feature type="compositionally biased region" description="Polar residues" evidence="2">
    <location>
        <begin position="548"/>
        <end position="561"/>
    </location>
</feature>
<gene>
    <name evidence="4" type="ORF">AFUS01_LOCUS21530</name>
</gene>
<sequence length="787" mass="85571">MAASNSSISRESQSREYCLRWNNHQPNLVHFFGTLLTKESFVDVTLVSSEGKKMLCHKMILSSCSPYFQKVFEGNPCKHPIVILKDIDYADLQTIITFIYHGEVNISQDRISSILMTANSLQVKGLAEVPPGDLKKPSTPSSTNRKRDRDVERSDSFPAQTLSQNAPIHTSSNSWSTAEEVDENSSAEIPRKKLKKSISAAASSGISTASVSTNGEQPATSSFESGVGASVSRSGEDSSNSGEGRSEILQRSSSGPPPLQVVTHLPTKSRSLDQIRDREVISLDSELSSGGFSENQNYDEGSGGPHGTGYELDLADVKIEAVSDGEIEFEDDEDEEESYGHPDNYEFNELNQAYPNVPSSSSLFHNPVHQFASSRMRRRVKYPKFPGQDNAIVVNSKYEQAIADLVANPALTFREAAQRYSLNASTFGPKGKRGRQLIRQPRIKRLDNETGGELYIDDSKDIFCRDGTMDEDHNSRHDKSRIDESDEPVNVPIVTVSQSSPTPPSSPVEVSSETAPNANKSLSNIVAPSSNANSSSLLKVPNLVEPTGGNNSSLSPTSSGAHLVKQISQPLLPSHTSVLQSASGSNPVIRRQHSQPNPVQQQTTQAKVFPFASSAFKRATLYQLLPADNNHSSKDDDSVPSSGNAFLFDSSSLVQLVPAGDGASRITISPAYTNVKEEKKDGQVGDEVTLTLREDTGSLDSSSGPDGGHPVHRAGHCPALRPGPALGCNFCWNSVDECGRILRRKTKYHCPECHINLCIVPCFQEYHEKADKKKARSKLGLPKPSSM</sequence>
<reference evidence="4" key="1">
    <citation type="submission" date="2021-06" db="EMBL/GenBank/DDBJ databases">
        <authorList>
            <person name="Hodson N. C."/>
            <person name="Mongue J. A."/>
            <person name="Jaron S. K."/>
        </authorList>
    </citation>
    <scope>NUCLEOTIDE SEQUENCE</scope>
</reference>
<feature type="compositionally biased region" description="Polar residues" evidence="2">
    <location>
        <begin position="286"/>
        <end position="299"/>
    </location>
</feature>
<feature type="compositionally biased region" description="Polar residues" evidence="2">
    <location>
        <begin position="577"/>
        <end position="586"/>
    </location>
</feature>
<dbReference type="GO" id="GO:0006357">
    <property type="term" value="P:regulation of transcription by RNA polymerase II"/>
    <property type="evidence" value="ECO:0007669"/>
    <property type="project" value="TreeGrafter"/>
</dbReference>
<dbReference type="PANTHER" id="PTHR23110">
    <property type="entry name" value="BTB DOMAIN TRANSCRIPTION FACTOR"/>
    <property type="match status" value="1"/>
</dbReference>
<organism evidence="4 5">
    <name type="scientific">Allacma fusca</name>
    <dbReference type="NCBI Taxonomy" id="39272"/>
    <lineage>
        <taxon>Eukaryota</taxon>
        <taxon>Metazoa</taxon>
        <taxon>Ecdysozoa</taxon>
        <taxon>Arthropoda</taxon>
        <taxon>Hexapoda</taxon>
        <taxon>Collembola</taxon>
        <taxon>Symphypleona</taxon>
        <taxon>Sminthuridae</taxon>
        <taxon>Allacma</taxon>
    </lineage>
</organism>